<dbReference type="PANTHER" id="PTHR11008">
    <property type="entry name" value="PROTEIN TAKEOUT-LIKE PROTEIN"/>
    <property type="match status" value="1"/>
</dbReference>
<evidence type="ECO:0000256" key="3">
    <source>
        <dbReference type="ARBA" id="ARBA00060902"/>
    </source>
</evidence>
<dbReference type="Proteomes" id="UP001168821">
    <property type="component" value="Unassembled WGS sequence"/>
</dbReference>
<name>A0AA38IGN0_9CUCU</name>
<dbReference type="AlphaFoldDB" id="A0AA38IGN0"/>
<protein>
    <submittedName>
        <fullName evidence="5">Uncharacterized protein</fullName>
    </submittedName>
</protein>
<proteinExistence type="inferred from homology"/>
<feature type="signal peptide" evidence="4">
    <location>
        <begin position="1"/>
        <end position="16"/>
    </location>
</feature>
<dbReference type="SMART" id="SM00700">
    <property type="entry name" value="JHBP"/>
    <property type="match status" value="1"/>
</dbReference>
<accession>A0AA38IGN0</accession>
<reference evidence="5" key="1">
    <citation type="journal article" date="2023" name="G3 (Bethesda)">
        <title>Whole genome assemblies of Zophobas morio and Tenebrio molitor.</title>
        <authorList>
            <person name="Kaur S."/>
            <person name="Stinson S.A."/>
            <person name="diCenzo G.C."/>
        </authorList>
    </citation>
    <scope>NUCLEOTIDE SEQUENCE</scope>
    <source>
        <strain evidence="5">QUZm001</strain>
    </source>
</reference>
<comment type="caution">
    <text evidence="5">The sequence shown here is derived from an EMBL/GenBank/DDBJ whole genome shotgun (WGS) entry which is preliminary data.</text>
</comment>
<evidence type="ECO:0000256" key="1">
    <source>
        <dbReference type="ARBA" id="ARBA00022729"/>
    </source>
</evidence>
<dbReference type="GO" id="GO:0007623">
    <property type="term" value="P:circadian rhythm"/>
    <property type="evidence" value="ECO:0007669"/>
    <property type="project" value="UniProtKB-ARBA"/>
</dbReference>
<dbReference type="FunFam" id="3.15.10.30:FF:000001">
    <property type="entry name" value="Takeout-like protein 1"/>
    <property type="match status" value="1"/>
</dbReference>
<dbReference type="EMBL" id="JALNTZ010000004">
    <property type="protein sequence ID" value="KAJ3654888.1"/>
    <property type="molecule type" value="Genomic_DNA"/>
</dbReference>
<evidence type="ECO:0000256" key="4">
    <source>
        <dbReference type="SAM" id="SignalP"/>
    </source>
</evidence>
<feature type="chain" id="PRO_5041382166" evidence="4">
    <location>
        <begin position="17"/>
        <end position="247"/>
    </location>
</feature>
<evidence type="ECO:0000256" key="2">
    <source>
        <dbReference type="ARBA" id="ARBA00023108"/>
    </source>
</evidence>
<comment type="similarity">
    <text evidence="3">Belongs to the TO family.</text>
</comment>
<dbReference type="PANTHER" id="PTHR11008:SF14">
    <property type="entry name" value="CIRCADIAN CLOCK-CONTROLLED PROTEIN-LIKE PROTEIN"/>
    <property type="match status" value="1"/>
</dbReference>
<evidence type="ECO:0000313" key="6">
    <source>
        <dbReference type="Proteomes" id="UP001168821"/>
    </source>
</evidence>
<dbReference type="Gene3D" id="3.15.10.30">
    <property type="entry name" value="Haemolymph juvenile hormone binding protein"/>
    <property type="match status" value="1"/>
</dbReference>
<keyword evidence="6" id="KW-1185">Reference proteome</keyword>
<keyword evidence="1 4" id="KW-0732">Signal</keyword>
<dbReference type="GO" id="GO:0005615">
    <property type="term" value="C:extracellular space"/>
    <property type="evidence" value="ECO:0007669"/>
    <property type="project" value="TreeGrafter"/>
</dbReference>
<evidence type="ECO:0000313" key="5">
    <source>
        <dbReference type="EMBL" id="KAJ3654888.1"/>
    </source>
</evidence>
<keyword evidence="2" id="KW-0090">Biological rhythms</keyword>
<organism evidence="5 6">
    <name type="scientific">Zophobas morio</name>
    <dbReference type="NCBI Taxonomy" id="2755281"/>
    <lineage>
        <taxon>Eukaryota</taxon>
        <taxon>Metazoa</taxon>
        <taxon>Ecdysozoa</taxon>
        <taxon>Arthropoda</taxon>
        <taxon>Hexapoda</taxon>
        <taxon>Insecta</taxon>
        <taxon>Pterygota</taxon>
        <taxon>Neoptera</taxon>
        <taxon>Endopterygota</taxon>
        <taxon>Coleoptera</taxon>
        <taxon>Polyphaga</taxon>
        <taxon>Cucujiformia</taxon>
        <taxon>Tenebrionidae</taxon>
        <taxon>Zophobas</taxon>
    </lineage>
</organism>
<gene>
    <name evidence="5" type="ORF">Zmor_014041</name>
</gene>
<sequence>MKYLVVLCALVYFVQGKVLPDRVSNLLCRKSDPEYEKCIRKNLEKSIPQLVKGVPEFNMPPIDPLELPFVTVDRTINELVSINAILKNVKVIGASNFVIEDIRANPHNYTAEMRLTFPWTHLEMDYDVNGQLLIVPLRSKGYFNGNFTETQLYVRGNLKTVDKNGVKYFRVDKFSMKIRVGDGRVKLISENPELQFGADLIANFYNDNPRRVMDAINPIFVETATELYRVVLDQVLSAVPAKEWLPE</sequence>
<dbReference type="Pfam" id="PF06585">
    <property type="entry name" value="JHBP"/>
    <property type="match status" value="1"/>
</dbReference>
<dbReference type="InterPro" id="IPR038606">
    <property type="entry name" value="To_sf"/>
</dbReference>
<dbReference type="InterPro" id="IPR010562">
    <property type="entry name" value="Haemolymph_juvenile_hormone-bd"/>
</dbReference>